<sequence>MLEKIKAYLAENGADAWVIYDFAAANPAYIRLVGNTFSTRKCFLIIGADGDAVIVCHVIDLPGIQASKKAIKFRYEAYRTWQEMDRLLENNLSGKKRVMMEISDNGLLPRSSFADYGTVCSVKRFVEEVVSSADLFQSLSATFEGESLCLHKRAAEAVNAIKDEAFEKISKDVRQKGFADEYEVQQFILERFRQEGMVTDSAPIVAIGKNANSPHYEPTEKDHSLIKKGDLVLIDLWAKYDRPDAVFADITWMGYVGSAVPAAVQKVFDTVKTAIDRALAFLERELPRRDVCGYEVDDVCNRYMTEQGYGEYIVHRTGHSISLGESDHGVGVNIDNFETHDTRRIIDHVAFSLEPALYLPEFGLREEINVYIDGKKPHVYTPRQEKIILL</sequence>
<reference evidence="2" key="2">
    <citation type="submission" date="2021-04" db="EMBL/GenBank/DDBJ databases">
        <authorList>
            <person name="Gilroy R."/>
        </authorList>
    </citation>
    <scope>NUCLEOTIDE SEQUENCE</scope>
    <source>
        <strain evidence="2">CHK187-5294</strain>
    </source>
</reference>
<dbReference type="SUPFAM" id="SSF55920">
    <property type="entry name" value="Creatinase/aminopeptidase"/>
    <property type="match status" value="1"/>
</dbReference>
<feature type="domain" description="Peptidase M24" evidence="1">
    <location>
        <begin position="152"/>
        <end position="372"/>
    </location>
</feature>
<organism evidence="2 3">
    <name type="scientific">Candidatus Borkfalkia avistercoris</name>
    <dbReference type="NCBI Taxonomy" id="2838504"/>
    <lineage>
        <taxon>Bacteria</taxon>
        <taxon>Bacillati</taxon>
        <taxon>Bacillota</taxon>
        <taxon>Clostridia</taxon>
        <taxon>Christensenellales</taxon>
        <taxon>Christensenellaceae</taxon>
        <taxon>Candidatus Borkfalkia</taxon>
    </lineage>
</organism>
<dbReference type="PANTHER" id="PTHR46112:SF3">
    <property type="entry name" value="AMINOPEPTIDASE YPDF"/>
    <property type="match status" value="1"/>
</dbReference>
<comment type="caution">
    <text evidence="2">The sequence shown here is derived from an EMBL/GenBank/DDBJ whole genome shotgun (WGS) entry which is preliminary data.</text>
</comment>
<dbReference type="PANTHER" id="PTHR46112">
    <property type="entry name" value="AMINOPEPTIDASE"/>
    <property type="match status" value="1"/>
</dbReference>
<dbReference type="Gene3D" id="3.90.230.10">
    <property type="entry name" value="Creatinase/methionine aminopeptidase superfamily"/>
    <property type="match status" value="1"/>
</dbReference>
<dbReference type="InterPro" id="IPR000994">
    <property type="entry name" value="Pept_M24"/>
</dbReference>
<dbReference type="AlphaFoldDB" id="A0A9D2A601"/>
<evidence type="ECO:0000313" key="3">
    <source>
        <dbReference type="Proteomes" id="UP000824132"/>
    </source>
</evidence>
<dbReference type="Pfam" id="PF00557">
    <property type="entry name" value="Peptidase_M24"/>
    <property type="match status" value="1"/>
</dbReference>
<name>A0A9D2A601_9FIRM</name>
<dbReference type="EMBL" id="DXCL01000009">
    <property type="protein sequence ID" value="HIZ02893.1"/>
    <property type="molecule type" value="Genomic_DNA"/>
</dbReference>
<protein>
    <submittedName>
        <fullName evidence="2">M24 family metallopeptidase</fullName>
    </submittedName>
</protein>
<reference evidence="2" key="1">
    <citation type="journal article" date="2021" name="PeerJ">
        <title>Extensive microbial diversity within the chicken gut microbiome revealed by metagenomics and culture.</title>
        <authorList>
            <person name="Gilroy R."/>
            <person name="Ravi A."/>
            <person name="Getino M."/>
            <person name="Pursley I."/>
            <person name="Horton D.L."/>
            <person name="Alikhan N.F."/>
            <person name="Baker D."/>
            <person name="Gharbi K."/>
            <person name="Hall N."/>
            <person name="Watson M."/>
            <person name="Adriaenssens E.M."/>
            <person name="Foster-Nyarko E."/>
            <person name="Jarju S."/>
            <person name="Secka A."/>
            <person name="Antonio M."/>
            <person name="Oren A."/>
            <person name="Chaudhuri R.R."/>
            <person name="La Ragione R."/>
            <person name="Hildebrand F."/>
            <person name="Pallen M.J."/>
        </authorList>
    </citation>
    <scope>NUCLEOTIDE SEQUENCE</scope>
    <source>
        <strain evidence="2">CHK187-5294</strain>
    </source>
</reference>
<dbReference type="InterPro" id="IPR036005">
    <property type="entry name" value="Creatinase/aminopeptidase-like"/>
</dbReference>
<gene>
    <name evidence="2" type="ORF">H9727_01255</name>
</gene>
<dbReference type="Proteomes" id="UP000824132">
    <property type="component" value="Unassembled WGS sequence"/>
</dbReference>
<dbReference type="InterPro" id="IPR050659">
    <property type="entry name" value="Peptidase_M24B"/>
</dbReference>
<proteinExistence type="predicted"/>
<evidence type="ECO:0000259" key="1">
    <source>
        <dbReference type="Pfam" id="PF00557"/>
    </source>
</evidence>
<evidence type="ECO:0000313" key="2">
    <source>
        <dbReference type="EMBL" id="HIZ02893.1"/>
    </source>
</evidence>
<accession>A0A9D2A601</accession>